<evidence type="ECO:0000256" key="1">
    <source>
        <dbReference type="ARBA" id="ARBA00007039"/>
    </source>
</evidence>
<dbReference type="PROSITE" id="PS00381">
    <property type="entry name" value="CLP_PROTEASE_SER"/>
    <property type="match status" value="1"/>
</dbReference>
<feature type="active site" evidence="6">
    <location>
        <position position="181"/>
    </location>
</feature>
<reference evidence="10" key="1">
    <citation type="submission" date="2011-02" db="EMBL/GenBank/DDBJ databases">
        <title>The Genome Sequence of Capsaspora owczarzaki ATCC 30864.</title>
        <authorList>
            <person name="Russ C."/>
            <person name="Cuomo C."/>
            <person name="Burger G."/>
            <person name="Gray M.W."/>
            <person name="Holland P.W.H."/>
            <person name="King N."/>
            <person name="Lang F.B.F."/>
            <person name="Roger A.J."/>
            <person name="Ruiz-Trillo I."/>
            <person name="Young S.K."/>
            <person name="Zeng Q."/>
            <person name="Gargeya S."/>
            <person name="Alvarado L."/>
            <person name="Berlin A."/>
            <person name="Chapman S.B."/>
            <person name="Chen Z."/>
            <person name="Freedman E."/>
            <person name="Gellesch M."/>
            <person name="Goldberg J."/>
            <person name="Griggs A."/>
            <person name="Gujja S."/>
            <person name="Heilman E."/>
            <person name="Heiman D."/>
            <person name="Howarth C."/>
            <person name="Mehta T."/>
            <person name="Neiman D."/>
            <person name="Pearson M."/>
            <person name="Roberts A."/>
            <person name="Saif S."/>
            <person name="Shea T."/>
            <person name="Shenoy N."/>
            <person name="Sisk P."/>
            <person name="Stolte C."/>
            <person name="Sykes S."/>
            <person name="White J."/>
            <person name="Yandava C."/>
            <person name="Haas B."/>
            <person name="Nusbaum C."/>
            <person name="Birren B."/>
        </authorList>
    </citation>
    <scope>NUCLEOTIDE SEQUENCE</scope>
    <source>
        <strain evidence="10">ATCC 30864</strain>
    </source>
</reference>
<evidence type="ECO:0000313" key="10">
    <source>
        <dbReference type="Proteomes" id="UP000008743"/>
    </source>
</evidence>
<dbReference type="GO" id="GO:0051117">
    <property type="term" value="F:ATPase binding"/>
    <property type="evidence" value="ECO:0007669"/>
    <property type="project" value="TreeGrafter"/>
</dbReference>
<dbReference type="PRINTS" id="PR00127">
    <property type="entry name" value="CLPPROTEASEP"/>
</dbReference>
<dbReference type="EMBL" id="KE346370">
    <property type="protein sequence ID" value="KJE96069.1"/>
    <property type="molecule type" value="Genomic_DNA"/>
</dbReference>
<dbReference type="RefSeq" id="XP_004345191.1">
    <property type="nucleotide sequence ID" value="XM_004345141.2"/>
</dbReference>
<dbReference type="NCBIfam" id="NF001368">
    <property type="entry name" value="PRK00277.1"/>
    <property type="match status" value="1"/>
</dbReference>
<keyword evidence="3 7" id="KW-0378">Hydrolase</keyword>
<evidence type="ECO:0000256" key="7">
    <source>
        <dbReference type="RuleBase" id="RU000549"/>
    </source>
</evidence>
<name>A0A0D2X4H5_CAPO3</name>
<evidence type="ECO:0000256" key="5">
    <source>
        <dbReference type="PROSITE-ProRule" id="PRU10085"/>
    </source>
</evidence>
<dbReference type="Pfam" id="PF00574">
    <property type="entry name" value="CLP_protease"/>
    <property type="match status" value="1"/>
</dbReference>
<dbReference type="InterPro" id="IPR023562">
    <property type="entry name" value="ClpP/TepA"/>
</dbReference>
<dbReference type="EC" id="3.4.21.92" evidence="7"/>
<keyword evidence="10" id="KW-1185">Reference proteome</keyword>
<dbReference type="MEROPS" id="S14.A02"/>
<evidence type="ECO:0000256" key="3">
    <source>
        <dbReference type="ARBA" id="ARBA00022801"/>
    </source>
</evidence>
<keyword evidence="2 7" id="KW-0645">Protease</keyword>
<feature type="active site" evidence="5">
    <location>
        <position position="156"/>
    </location>
</feature>
<dbReference type="PROSITE" id="PS00382">
    <property type="entry name" value="CLP_PROTEASE_HIS"/>
    <property type="match status" value="1"/>
</dbReference>
<dbReference type="eggNOG" id="KOG0840">
    <property type="taxonomic scope" value="Eukaryota"/>
</dbReference>
<comment type="similarity">
    <text evidence="1 8">Belongs to the peptidase S14 family.</text>
</comment>
<evidence type="ECO:0000313" key="9">
    <source>
        <dbReference type="EMBL" id="KJE96069.1"/>
    </source>
</evidence>
<evidence type="ECO:0000256" key="2">
    <source>
        <dbReference type="ARBA" id="ARBA00022670"/>
    </source>
</evidence>
<gene>
    <name evidence="9" type="ORF">CAOG_006442</name>
</gene>
<evidence type="ECO:0000256" key="6">
    <source>
        <dbReference type="PROSITE-ProRule" id="PRU10086"/>
    </source>
</evidence>
<proteinExistence type="inferred from homology"/>
<keyword evidence="4 7" id="KW-0720">Serine protease</keyword>
<dbReference type="AlphaFoldDB" id="A0A0D2X4H5"/>
<dbReference type="CDD" id="cd07017">
    <property type="entry name" value="S14_ClpP_2"/>
    <property type="match status" value="1"/>
</dbReference>
<dbReference type="FunFam" id="3.90.226.10:FF:000001">
    <property type="entry name" value="ATP-dependent Clp protease proteolytic subunit"/>
    <property type="match status" value="1"/>
</dbReference>
<dbReference type="PANTHER" id="PTHR10381:SF11">
    <property type="entry name" value="ATP-DEPENDENT CLP PROTEASE PROTEOLYTIC SUBUNIT, MITOCHONDRIAL"/>
    <property type="match status" value="1"/>
</dbReference>
<accession>A0A0D2X4H5</accession>
<dbReference type="PANTHER" id="PTHR10381">
    <property type="entry name" value="ATP-DEPENDENT CLP PROTEASE PROTEOLYTIC SUBUNIT"/>
    <property type="match status" value="1"/>
</dbReference>
<sequence>MSRFQHLVQAAVHSAVAQAPAAAALSSVLAATSSLSPMVAKSSSAGSPFYSYASPTVGAGVIPTVVENTGKSERWFDLFSRLLRERIICLMGPIDDSTASVIVGQLLFLEGDNPLKPIHMYINSPGGVVTAGMAIYDTMQYVQSPVSTICMGQAASMGSLILAAGAKGQRFILPHARVMIHQPLGGAQGQASDIAIQAREILKMREMLNRIYVEHTGQPLKRIEDATERDYFMNPEEAKEFGIIDQVIQKRDITVPV</sequence>
<organism evidence="9 10">
    <name type="scientific">Capsaspora owczarzaki (strain ATCC 30864)</name>
    <dbReference type="NCBI Taxonomy" id="595528"/>
    <lineage>
        <taxon>Eukaryota</taxon>
        <taxon>Filasterea</taxon>
        <taxon>Capsaspora</taxon>
    </lineage>
</organism>
<dbReference type="SUPFAM" id="SSF52096">
    <property type="entry name" value="ClpP/crotonase"/>
    <property type="match status" value="1"/>
</dbReference>
<dbReference type="InterPro" id="IPR001907">
    <property type="entry name" value="ClpP"/>
</dbReference>
<dbReference type="GO" id="GO:0006515">
    <property type="term" value="P:protein quality control for misfolded or incompletely synthesized proteins"/>
    <property type="evidence" value="ECO:0007669"/>
    <property type="project" value="TreeGrafter"/>
</dbReference>
<dbReference type="Proteomes" id="UP000008743">
    <property type="component" value="Unassembled WGS sequence"/>
</dbReference>
<dbReference type="HAMAP" id="MF_00444">
    <property type="entry name" value="ClpP"/>
    <property type="match status" value="1"/>
</dbReference>
<dbReference type="STRING" id="595528.A0A0D2X4H5"/>
<dbReference type="InterPro" id="IPR029045">
    <property type="entry name" value="ClpP/crotonase-like_dom_sf"/>
</dbReference>
<dbReference type="OMA" id="RDYWMKA"/>
<dbReference type="PhylomeDB" id="A0A0D2X4H5"/>
<dbReference type="GO" id="GO:0009368">
    <property type="term" value="C:endopeptidase Clp complex"/>
    <property type="evidence" value="ECO:0007669"/>
    <property type="project" value="TreeGrafter"/>
</dbReference>
<evidence type="ECO:0000256" key="4">
    <source>
        <dbReference type="ARBA" id="ARBA00022825"/>
    </source>
</evidence>
<dbReference type="OrthoDB" id="2017408at2759"/>
<dbReference type="Gene3D" id="3.90.226.10">
    <property type="entry name" value="2-enoyl-CoA Hydratase, Chain A, domain 1"/>
    <property type="match status" value="1"/>
</dbReference>
<dbReference type="InParanoid" id="A0A0D2X4H5"/>
<evidence type="ECO:0000256" key="8">
    <source>
        <dbReference type="RuleBase" id="RU003567"/>
    </source>
</evidence>
<dbReference type="InterPro" id="IPR033135">
    <property type="entry name" value="ClpP_His_AS"/>
</dbReference>
<dbReference type="InterPro" id="IPR018215">
    <property type="entry name" value="ClpP_Ser_AS"/>
</dbReference>
<dbReference type="GO" id="GO:0004176">
    <property type="term" value="F:ATP-dependent peptidase activity"/>
    <property type="evidence" value="ECO:0007669"/>
    <property type="project" value="InterPro"/>
</dbReference>
<dbReference type="GO" id="GO:0004252">
    <property type="term" value="F:serine-type endopeptidase activity"/>
    <property type="evidence" value="ECO:0007669"/>
    <property type="project" value="UniProtKB-EC"/>
</dbReference>
<protein>
    <recommendedName>
        <fullName evidence="8">ATP-dependent Clp protease proteolytic subunit</fullName>
        <ecNumber evidence="7">3.4.21.92</ecNumber>
    </recommendedName>
</protein>
<dbReference type="NCBIfam" id="NF009205">
    <property type="entry name" value="PRK12553.1"/>
    <property type="match status" value="1"/>
</dbReference>